<dbReference type="RefSeq" id="WP_056990458.1">
    <property type="nucleotide sequence ID" value="NZ_JQAR01000002.1"/>
</dbReference>
<sequence length="164" mass="19382">MDIKKLTDAVRFREVAHDYRIEQRIPANKLMNAYFELNYCIGNLFKRSVVTDNIEDDSEAILDLYCEALVSFFQVANHKKWTYLLLVSDEQLHELEGKWKTQSFAKIYLILQKLLNQSYFEHQPNSFQHAWHIFLKFGVVELSLPLNQIEERFLSLYGKNSADS</sequence>
<dbReference type="Proteomes" id="UP000051727">
    <property type="component" value="Unassembled WGS sequence"/>
</dbReference>
<proteinExistence type="predicted"/>
<evidence type="ECO:0008006" key="3">
    <source>
        <dbReference type="Google" id="ProtNLM"/>
    </source>
</evidence>
<dbReference type="STRING" id="1618.IV36_GL000875"/>
<dbReference type="EMBL" id="JQAR01000002">
    <property type="protein sequence ID" value="KRN33141.1"/>
    <property type="molecule type" value="Genomic_DNA"/>
</dbReference>
<reference evidence="1 2" key="1">
    <citation type="journal article" date="2015" name="Genome Announc.">
        <title>Expanding the biotechnology potential of lactobacilli through comparative genomics of 213 strains and associated genera.</title>
        <authorList>
            <person name="Sun Z."/>
            <person name="Harris H.M."/>
            <person name="McCann A."/>
            <person name="Guo C."/>
            <person name="Argimon S."/>
            <person name="Zhang W."/>
            <person name="Yang X."/>
            <person name="Jeffery I.B."/>
            <person name="Cooney J.C."/>
            <person name="Kagawa T.F."/>
            <person name="Liu W."/>
            <person name="Song Y."/>
            <person name="Salvetti E."/>
            <person name="Wrobel A."/>
            <person name="Rasinkangas P."/>
            <person name="Parkhill J."/>
            <person name="Rea M.C."/>
            <person name="O'Sullivan O."/>
            <person name="Ritari J."/>
            <person name="Douillard F.P."/>
            <person name="Paul Ross R."/>
            <person name="Yang R."/>
            <person name="Briner A.E."/>
            <person name="Felis G.E."/>
            <person name="de Vos W.M."/>
            <person name="Barrangou R."/>
            <person name="Klaenhammer T.R."/>
            <person name="Caufield P.W."/>
            <person name="Cui Y."/>
            <person name="Zhang H."/>
            <person name="O'Toole P.W."/>
        </authorList>
    </citation>
    <scope>NUCLEOTIDE SEQUENCE [LARGE SCALE GENOMIC DNA]</scope>
    <source>
        <strain evidence="1 2">ATCC 27304</strain>
    </source>
</reference>
<dbReference type="OrthoDB" id="5506143at2"/>
<dbReference type="AlphaFoldDB" id="A0A0R2G4S0"/>
<evidence type="ECO:0000313" key="2">
    <source>
        <dbReference type="Proteomes" id="UP000051727"/>
    </source>
</evidence>
<name>A0A0R2G4S0_9LACO</name>
<gene>
    <name evidence="1" type="ORF">IV36_GL000875</name>
</gene>
<evidence type="ECO:0000313" key="1">
    <source>
        <dbReference type="EMBL" id="KRN33141.1"/>
    </source>
</evidence>
<protein>
    <recommendedName>
        <fullName evidence="3">dUTPase</fullName>
    </recommendedName>
</protein>
<organism evidence="1 2">
    <name type="scientific">Liquorilactobacillus mali</name>
    <dbReference type="NCBI Taxonomy" id="1618"/>
    <lineage>
        <taxon>Bacteria</taxon>
        <taxon>Bacillati</taxon>
        <taxon>Bacillota</taxon>
        <taxon>Bacilli</taxon>
        <taxon>Lactobacillales</taxon>
        <taxon>Lactobacillaceae</taxon>
        <taxon>Liquorilactobacillus</taxon>
    </lineage>
</organism>
<comment type="caution">
    <text evidence="1">The sequence shown here is derived from an EMBL/GenBank/DDBJ whole genome shotgun (WGS) entry which is preliminary data.</text>
</comment>
<accession>A0A0R2G4S0</accession>
<dbReference type="PATRIC" id="fig|1618.3.peg.884"/>